<accession>A0A1C3RG55</accession>
<dbReference type="InterPro" id="IPR001509">
    <property type="entry name" value="Epimerase_deHydtase"/>
</dbReference>
<keyword evidence="3" id="KW-1185">Reference proteome</keyword>
<dbReference type="AlphaFoldDB" id="A0A1C3RG55"/>
<dbReference type="STRING" id="1867952.MTBPR1_20076"/>
<feature type="domain" description="NAD-dependent epimerase/dehydratase" evidence="1">
    <location>
        <begin position="3"/>
        <end position="143"/>
    </location>
</feature>
<evidence type="ECO:0000313" key="2">
    <source>
        <dbReference type="EMBL" id="SCA56228.1"/>
    </source>
</evidence>
<dbReference type="Gene3D" id="3.40.50.720">
    <property type="entry name" value="NAD(P)-binding Rossmann-like Domain"/>
    <property type="match status" value="1"/>
</dbReference>
<dbReference type="Pfam" id="PF01370">
    <property type="entry name" value="Epimerase"/>
    <property type="match status" value="1"/>
</dbReference>
<organism evidence="2 3">
    <name type="scientific">Candidatus Terasakiella magnetica</name>
    <dbReference type="NCBI Taxonomy" id="1867952"/>
    <lineage>
        <taxon>Bacteria</taxon>
        <taxon>Pseudomonadati</taxon>
        <taxon>Pseudomonadota</taxon>
        <taxon>Alphaproteobacteria</taxon>
        <taxon>Rhodospirillales</taxon>
        <taxon>Terasakiellaceae</taxon>
        <taxon>Terasakiella</taxon>
    </lineage>
</organism>
<sequence length="205" mass="23012">MFSVNLNALAECLDWSVQNGVKQFVYTSSGGIYGSGGNAFFEDDLLTVEGPLGYYLASKRCGELLVENYSKLMNVIILRPFFIYGKEQRADMLIPRLINKVRHHEPINLSGENGLKINPIHVSDAVRAMKSCLDLETSEKINLAGEEIMSLREIGNKIGQVLHKEPVFELDEQTANNDLIADITKMKTMLVKPEIIFKSAIEEFK</sequence>
<name>A0A1C3RG55_9PROT</name>
<dbReference type="CDD" id="cd08946">
    <property type="entry name" value="SDR_e"/>
    <property type="match status" value="1"/>
</dbReference>
<dbReference type="SUPFAM" id="SSF51735">
    <property type="entry name" value="NAD(P)-binding Rossmann-fold domains"/>
    <property type="match status" value="1"/>
</dbReference>
<dbReference type="Proteomes" id="UP000231658">
    <property type="component" value="Unassembled WGS sequence"/>
</dbReference>
<reference evidence="2 3" key="1">
    <citation type="submission" date="2016-07" db="EMBL/GenBank/DDBJ databases">
        <authorList>
            <person name="Lefevre C.T."/>
        </authorList>
    </citation>
    <scope>NUCLEOTIDE SEQUENCE [LARGE SCALE GENOMIC DNA]</scope>
    <source>
        <strain evidence="2">PR1</strain>
    </source>
</reference>
<dbReference type="PANTHER" id="PTHR43245">
    <property type="entry name" value="BIFUNCTIONAL POLYMYXIN RESISTANCE PROTEIN ARNA"/>
    <property type="match status" value="1"/>
</dbReference>
<dbReference type="EMBL" id="FLYE01000012">
    <property type="protein sequence ID" value="SCA56228.1"/>
    <property type="molecule type" value="Genomic_DNA"/>
</dbReference>
<keyword evidence="2" id="KW-0413">Isomerase</keyword>
<dbReference type="EC" id="5.1.3.2" evidence="2"/>
<protein>
    <submittedName>
        <fullName evidence="2">UDP-glucose 4-epimerase</fullName>
        <ecNumber evidence="2">5.1.3.2</ecNumber>
    </submittedName>
</protein>
<dbReference type="InterPro" id="IPR050177">
    <property type="entry name" value="Lipid_A_modif_metabolic_enz"/>
</dbReference>
<proteinExistence type="predicted"/>
<evidence type="ECO:0000313" key="3">
    <source>
        <dbReference type="Proteomes" id="UP000231658"/>
    </source>
</evidence>
<dbReference type="InterPro" id="IPR036291">
    <property type="entry name" value="NAD(P)-bd_dom_sf"/>
</dbReference>
<dbReference type="GO" id="GO:0003978">
    <property type="term" value="F:UDP-glucose 4-epimerase activity"/>
    <property type="evidence" value="ECO:0007669"/>
    <property type="project" value="UniProtKB-EC"/>
</dbReference>
<gene>
    <name evidence="2" type="ORF">MTBPR1_20076</name>
</gene>
<evidence type="ECO:0000259" key="1">
    <source>
        <dbReference type="Pfam" id="PF01370"/>
    </source>
</evidence>